<evidence type="ECO:0000256" key="8">
    <source>
        <dbReference type="SAM" id="Phobius"/>
    </source>
</evidence>
<dbReference type="AlphaFoldDB" id="A0A7W8L4D1"/>
<evidence type="ECO:0000256" key="6">
    <source>
        <dbReference type="ARBA" id="ARBA00023136"/>
    </source>
</evidence>
<feature type="transmembrane region" description="Helical" evidence="8">
    <location>
        <begin position="588"/>
        <end position="607"/>
    </location>
</feature>
<keyword evidence="4 8" id="KW-0812">Transmembrane</keyword>
<comment type="caution">
    <text evidence="13">The sequence shown here is derived from an EMBL/GenBank/DDBJ whole genome shotgun (WGS) entry which is preliminary data.</text>
</comment>
<comment type="similarity">
    <text evidence="2">Belongs to the MscS (TC 1.A.23) family.</text>
</comment>
<feature type="chain" id="PRO_5031256714" evidence="9">
    <location>
        <begin position="27"/>
        <end position="846"/>
    </location>
</feature>
<feature type="transmembrane region" description="Helical" evidence="8">
    <location>
        <begin position="619"/>
        <end position="638"/>
    </location>
</feature>
<evidence type="ECO:0000259" key="10">
    <source>
        <dbReference type="Pfam" id="PF00924"/>
    </source>
</evidence>
<dbReference type="SUPFAM" id="SSF82861">
    <property type="entry name" value="Mechanosensitive channel protein MscS (YggB), transmembrane region"/>
    <property type="match status" value="1"/>
</dbReference>
<evidence type="ECO:0000256" key="4">
    <source>
        <dbReference type="ARBA" id="ARBA00022692"/>
    </source>
</evidence>
<feature type="transmembrane region" description="Helical" evidence="8">
    <location>
        <begin position="548"/>
        <end position="567"/>
    </location>
</feature>
<feature type="domain" description="Mechanosensitive ion channel MscS" evidence="10">
    <location>
        <begin position="637"/>
        <end position="702"/>
    </location>
</feature>
<dbReference type="Gene3D" id="2.30.30.60">
    <property type="match status" value="1"/>
</dbReference>
<dbReference type="Pfam" id="PF21082">
    <property type="entry name" value="MS_channel_3rd"/>
    <property type="match status" value="1"/>
</dbReference>
<evidence type="ECO:0000256" key="2">
    <source>
        <dbReference type="ARBA" id="ARBA00008017"/>
    </source>
</evidence>
<proteinExistence type="inferred from homology"/>
<evidence type="ECO:0000256" key="7">
    <source>
        <dbReference type="SAM" id="MobiDB-lite"/>
    </source>
</evidence>
<protein>
    <submittedName>
        <fullName evidence="13">Small-conductance mechanosensitive channel</fullName>
    </submittedName>
</protein>
<dbReference type="InterPro" id="IPR052702">
    <property type="entry name" value="MscS-like_channel"/>
</dbReference>
<feature type="transmembrane region" description="Helical" evidence="8">
    <location>
        <begin position="415"/>
        <end position="439"/>
    </location>
</feature>
<comment type="subcellular location">
    <subcellularLocation>
        <location evidence="1">Cell membrane</location>
        <topology evidence="1">Multi-pass membrane protein</topology>
    </subcellularLocation>
</comment>
<evidence type="ECO:0000256" key="5">
    <source>
        <dbReference type="ARBA" id="ARBA00022989"/>
    </source>
</evidence>
<dbReference type="InterPro" id="IPR011066">
    <property type="entry name" value="MscS_channel_C_sf"/>
</dbReference>
<dbReference type="Pfam" id="PF00924">
    <property type="entry name" value="MS_channel_2nd"/>
    <property type="match status" value="1"/>
</dbReference>
<dbReference type="InterPro" id="IPR006685">
    <property type="entry name" value="MscS_channel_2nd"/>
</dbReference>
<feature type="compositionally biased region" description="Polar residues" evidence="7">
    <location>
        <begin position="837"/>
        <end position="846"/>
    </location>
</feature>
<dbReference type="GO" id="GO:0005886">
    <property type="term" value="C:plasma membrane"/>
    <property type="evidence" value="ECO:0007669"/>
    <property type="project" value="UniProtKB-SubCell"/>
</dbReference>
<dbReference type="Pfam" id="PF12607">
    <property type="entry name" value="DUF3772"/>
    <property type="match status" value="1"/>
</dbReference>
<feature type="region of interest" description="Disordered" evidence="7">
    <location>
        <begin position="812"/>
        <end position="846"/>
    </location>
</feature>
<dbReference type="SUPFAM" id="SSF50182">
    <property type="entry name" value="Sm-like ribonucleoproteins"/>
    <property type="match status" value="1"/>
</dbReference>
<dbReference type="InterPro" id="IPR023408">
    <property type="entry name" value="MscS_beta-dom_sf"/>
</dbReference>
<name>A0A7W8L4D1_9BURK</name>
<gene>
    <name evidence="13" type="ORF">HDG41_000835</name>
</gene>
<keyword evidence="5 8" id="KW-1133">Transmembrane helix</keyword>
<keyword evidence="9" id="KW-0732">Signal</keyword>
<feature type="transmembrane region" description="Helical" evidence="8">
    <location>
        <begin position="221"/>
        <end position="242"/>
    </location>
</feature>
<keyword evidence="6 8" id="KW-0472">Membrane</keyword>
<feature type="domain" description="Mechanosensitive ion channel MscS C-terminal" evidence="12">
    <location>
        <begin position="714"/>
        <end position="792"/>
    </location>
</feature>
<dbReference type="InterPro" id="IPR011014">
    <property type="entry name" value="MscS_channel_TM-2"/>
</dbReference>
<feature type="compositionally biased region" description="Low complexity" evidence="7">
    <location>
        <begin position="812"/>
        <end position="836"/>
    </location>
</feature>
<evidence type="ECO:0000256" key="9">
    <source>
        <dbReference type="SAM" id="SignalP"/>
    </source>
</evidence>
<dbReference type="PANTHER" id="PTHR30347">
    <property type="entry name" value="POTASSIUM CHANNEL RELATED"/>
    <property type="match status" value="1"/>
</dbReference>
<evidence type="ECO:0000256" key="1">
    <source>
        <dbReference type="ARBA" id="ARBA00004651"/>
    </source>
</evidence>
<dbReference type="GO" id="GO:0008381">
    <property type="term" value="F:mechanosensitive monoatomic ion channel activity"/>
    <property type="evidence" value="ECO:0007669"/>
    <property type="project" value="UniProtKB-ARBA"/>
</dbReference>
<sequence>MRQVLLVTFRVIVLALWALVPAVACSAGGPSAGADRGYVAPIAGVGSEAAEALNALQAREDALRQRASRATGDAELIKLDSLSRRIVDDVDKLVETSLQPELERTHAQLDLLGAAPVAGAMPETPAVAQQRDVLTAQQARLGAQLRQARSIKGDLANVDAQIGRLLHEHLKDQLALRTDSILSTAFWTPMVHPEAADYQSLRALGKQVEKQMQSMWQPGRFLATTILLLAAVACATVGASLLERTLGWVCVRRLPEGRLRRSAFAISTVLATLATTVVAIHLVGVAIGGRQSLSPALQTFTDELVKHIVNCALILALGRAFLCTEHPTWRLPAIADPVAQALRSFPRTLAALLLFSGAIEQINRAVDTSLQITIFTRGLVALIVALAIGASLLHANRVRTALAAAGNSPEGRSTVAGLIHAAVCVVVVGALAALVFGYISVARFLTYELVWFYIVLCSLYFLVMLTRDVCESIFLPTHASGNTIKHLFGLEDAHLAQISTVLTGVSRSTLIVAAVVALLTGGLGTTPADLIDSILEVLGGDRLRALNIVPAHIFSAVLTAGVGIYLVRSVRKWFDRELLPKTEMSPGMRASLLTLFANIGYVLVILQSLSVLGVRWHNLAWIVSALSVGIGFGLQEIVKNFISGLILLAERPVKVGDMISIAGIEGDIRRISVRATQIQLADKSTVIVPNSQLISQNVRNVTMGNTTQGIASLVLTFALDVDPEQVRDILLDAYRDHPSVLAHPAPSVMFSQLTPEGITLTVTGHVRSPRIAADTKSELLFAILKRLRGADIPLSNPRTVLIHAPRGPLPNGLGAAAGGPHHSSSSSAGTTSVSANTRNIASSVEA</sequence>
<dbReference type="SUPFAM" id="SSF82689">
    <property type="entry name" value="Mechanosensitive channel protein MscS (YggB), C-terminal domain"/>
    <property type="match status" value="1"/>
</dbReference>
<dbReference type="InterPro" id="IPR049278">
    <property type="entry name" value="MS_channel_C"/>
</dbReference>
<accession>A0A7W8L4D1</accession>
<evidence type="ECO:0000256" key="3">
    <source>
        <dbReference type="ARBA" id="ARBA00022475"/>
    </source>
</evidence>
<evidence type="ECO:0000259" key="12">
    <source>
        <dbReference type="Pfam" id="PF21082"/>
    </source>
</evidence>
<dbReference type="Gene3D" id="1.10.287.1260">
    <property type="match status" value="1"/>
</dbReference>
<feature type="domain" description="DUF3772" evidence="11">
    <location>
        <begin position="145"/>
        <end position="206"/>
    </location>
</feature>
<evidence type="ECO:0000313" key="14">
    <source>
        <dbReference type="Proteomes" id="UP000592820"/>
    </source>
</evidence>
<dbReference type="RefSeq" id="WP_184225350.1">
    <property type="nucleotide sequence ID" value="NZ_JACHDE010000001.1"/>
</dbReference>
<evidence type="ECO:0000313" key="13">
    <source>
        <dbReference type="EMBL" id="MBB5398799.1"/>
    </source>
</evidence>
<dbReference type="Gene3D" id="3.30.70.100">
    <property type="match status" value="1"/>
</dbReference>
<dbReference type="PANTHER" id="PTHR30347:SF9">
    <property type="entry name" value="MINICONDUCTANCE MECHANOSENSITIVE CHANNEL MSCM"/>
    <property type="match status" value="1"/>
</dbReference>
<feature type="transmembrane region" description="Helical" evidence="8">
    <location>
        <begin position="374"/>
        <end position="395"/>
    </location>
</feature>
<dbReference type="EMBL" id="JACHDE010000001">
    <property type="protein sequence ID" value="MBB5398799.1"/>
    <property type="molecule type" value="Genomic_DNA"/>
</dbReference>
<keyword evidence="3" id="KW-1003">Cell membrane</keyword>
<dbReference type="InterPro" id="IPR022249">
    <property type="entry name" value="DUF3772"/>
</dbReference>
<feature type="transmembrane region" description="Helical" evidence="8">
    <location>
        <begin position="445"/>
        <end position="465"/>
    </location>
</feature>
<organism evidence="13 14">
    <name type="scientific">Paraburkholderia youngii</name>
    <dbReference type="NCBI Taxonomy" id="2782701"/>
    <lineage>
        <taxon>Bacteria</taxon>
        <taxon>Pseudomonadati</taxon>
        <taxon>Pseudomonadota</taxon>
        <taxon>Betaproteobacteria</taxon>
        <taxon>Burkholderiales</taxon>
        <taxon>Burkholderiaceae</taxon>
        <taxon>Paraburkholderia</taxon>
    </lineage>
</organism>
<dbReference type="Proteomes" id="UP000592820">
    <property type="component" value="Unassembled WGS sequence"/>
</dbReference>
<reference evidence="13 14" key="1">
    <citation type="submission" date="2020-08" db="EMBL/GenBank/DDBJ databases">
        <title>Genomic Encyclopedia of Type Strains, Phase IV (KMG-V): Genome sequencing to study the core and pangenomes of soil and plant-associated prokaryotes.</title>
        <authorList>
            <person name="Whitman W."/>
        </authorList>
    </citation>
    <scope>NUCLEOTIDE SEQUENCE [LARGE SCALE GENOMIC DNA]</scope>
    <source>
        <strain evidence="13 14">JPY162</strain>
    </source>
</reference>
<dbReference type="InterPro" id="IPR010920">
    <property type="entry name" value="LSM_dom_sf"/>
</dbReference>
<feature type="signal peptide" evidence="9">
    <location>
        <begin position="1"/>
        <end position="26"/>
    </location>
</feature>
<feature type="transmembrane region" description="Helical" evidence="8">
    <location>
        <begin position="263"/>
        <end position="287"/>
    </location>
</feature>
<evidence type="ECO:0000259" key="11">
    <source>
        <dbReference type="Pfam" id="PF12607"/>
    </source>
</evidence>